<keyword evidence="2" id="KW-1185">Reference proteome</keyword>
<evidence type="ECO:0000313" key="2">
    <source>
        <dbReference type="Proteomes" id="UP000789920"/>
    </source>
</evidence>
<dbReference type="Proteomes" id="UP000789920">
    <property type="component" value="Unassembled WGS sequence"/>
</dbReference>
<gene>
    <name evidence="1" type="ORF">RPERSI_LOCUS30123</name>
</gene>
<name>A0ACA9SFM5_9GLOM</name>
<organism evidence="1 2">
    <name type="scientific">Racocetra persica</name>
    <dbReference type="NCBI Taxonomy" id="160502"/>
    <lineage>
        <taxon>Eukaryota</taxon>
        <taxon>Fungi</taxon>
        <taxon>Fungi incertae sedis</taxon>
        <taxon>Mucoromycota</taxon>
        <taxon>Glomeromycotina</taxon>
        <taxon>Glomeromycetes</taxon>
        <taxon>Diversisporales</taxon>
        <taxon>Gigasporaceae</taxon>
        <taxon>Racocetra</taxon>
    </lineage>
</organism>
<reference evidence="1" key="1">
    <citation type="submission" date="2021-06" db="EMBL/GenBank/DDBJ databases">
        <authorList>
            <person name="Kallberg Y."/>
            <person name="Tangrot J."/>
            <person name="Rosling A."/>
        </authorList>
    </citation>
    <scope>NUCLEOTIDE SEQUENCE</scope>
    <source>
        <strain evidence="1">MA461A</strain>
    </source>
</reference>
<accession>A0ACA9SFM5</accession>
<protein>
    <submittedName>
        <fullName evidence="1">26469_t:CDS:1</fullName>
    </submittedName>
</protein>
<feature type="non-terminal residue" evidence="1">
    <location>
        <position position="1"/>
    </location>
</feature>
<evidence type="ECO:0000313" key="1">
    <source>
        <dbReference type="EMBL" id="CAG8836987.1"/>
    </source>
</evidence>
<dbReference type="EMBL" id="CAJVQC010116306">
    <property type="protein sequence ID" value="CAG8836987.1"/>
    <property type="molecule type" value="Genomic_DNA"/>
</dbReference>
<comment type="caution">
    <text evidence="1">The sequence shown here is derived from an EMBL/GenBank/DDBJ whole genome shotgun (WGS) entry which is preliminary data.</text>
</comment>
<feature type="non-terminal residue" evidence="1">
    <location>
        <position position="112"/>
    </location>
</feature>
<sequence>TLPAYLQVSQEVCQRCYNRLMQSSVVMKKHAKVTYNIQPLDTDALDLDVNMLDPKVNTLDLEVNTLDLEVISFLMAIKIMTNILYKREVTKKLLIFQTFEEFRAYMELENKN</sequence>
<proteinExistence type="predicted"/>